<reference evidence="2 3" key="1">
    <citation type="journal article" date="2016" name="Genome Biol. Evol.">
        <title>Divergent and convergent evolution of fungal pathogenicity.</title>
        <authorList>
            <person name="Shang Y."/>
            <person name="Xiao G."/>
            <person name="Zheng P."/>
            <person name="Cen K."/>
            <person name="Zhan S."/>
            <person name="Wang C."/>
        </authorList>
    </citation>
    <scope>NUCLEOTIDE SEQUENCE [LARGE SCALE GENOMIC DNA]</scope>
    <source>
        <strain evidence="2 3">ARSEF 7405</strain>
    </source>
</reference>
<dbReference type="InterPro" id="IPR037738">
    <property type="entry name" value="Ecm13-like"/>
</dbReference>
<dbReference type="EMBL" id="AZGZ01000001">
    <property type="protein sequence ID" value="KZZ98254.1"/>
    <property type="molecule type" value="Genomic_DNA"/>
</dbReference>
<dbReference type="OrthoDB" id="5431245at2759"/>
<dbReference type="AlphaFoldDB" id="A0A162MBX3"/>
<proteinExistence type="predicted"/>
<feature type="compositionally biased region" description="Basic and acidic residues" evidence="1">
    <location>
        <begin position="112"/>
        <end position="122"/>
    </location>
</feature>
<dbReference type="PANTHER" id="PTHR36826:SF1">
    <property type="entry name" value="PROTEIN ECM13"/>
    <property type="match status" value="1"/>
</dbReference>
<feature type="compositionally biased region" description="Polar residues" evidence="1">
    <location>
        <begin position="176"/>
        <end position="188"/>
    </location>
</feature>
<feature type="compositionally biased region" description="Acidic residues" evidence="1">
    <location>
        <begin position="191"/>
        <end position="216"/>
    </location>
</feature>
<evidence type="ECO:0000313" key="2">
    <source>
        <dbReference type="EMBL" id="KZZ98254.1"/>
    </source>
</evidence>
<evidence type="ECO:0000256" key="1">
    <source>
        <dbReference type="SAM" id="MobiDB-lite"/>
    </source>
</evidence>
<keyword evidence="3" id="KW-1185">Reference proteome</keyword>
<organism evidence="2 3">
    <name type="scientific">Ascosphaera apis ARSEF 7405</name>
    <dbReference type="NCBI Taxonomy" id="392613"/>
    <lineage>
        <taxon>Eukaryota</taxon>
        <taxon>Fungi</taxon>
        <taxon>Dikarya</taxon>
        <taxon>Ascomycota</taxon>
        <taxon>Pezizomycotina</taxon>
        <taxon>Eurotiomycetes</taxon>
        <taxon>Eurotiomycetidae</taxon>
        <taxon>Onygenales</taxon>
        <taxon>Ascosphaeraceae</taxon>
        <taxon>Ascosphaera</taxon>
    </lineage>
</organism>
<feature type="compositionally biased region" description="Acidic residues" evidence="1">
    <location>
        <begin position="251"/>
        <end position="264"/>
    </location>
</feature>
<protein>
    <submittedName>
        <fullName evidence="2">Uncharacterized protein</fullName>
    </submittedName>
</protein>
<feature type="compositionally biased region" description="Polar residues" evidence="1">
    <location>
        <begin position="274"/>
        <end position="296"/>
    </location>
</feature>
<dbReference type="Proteomes" id="UP000242877">
    <property type="component" value="Unassembled WGS sequence"/>
</dbReference>
<sequence length="342" mass="37836">MSRSSVSTQQSSQPSYIISAPQQQQKKMSLAQTFYLAYSARSKLSKAASKPDHDLRLLVGHANMLDALMHDLNEAEQAQDRYYNSSIQSAAAHKAVRQQQAQEAQQPSSHIRWADNLEKSNDDWDEEAISDDDESDFDDEEDEEDVAEYSYPEHYSAYRTSATHKVPEVYYGSTFNTSAAPQWSISTQEISEADSDDEDDYAIDESYDEDDDDEYLDAVAAEAAEEEMNGGLSLRRVSSHGQRAPELLPPDLEDDAEESSDEESLPSPPEKTVSIPTKSMAPSTNKETAGDNSKGSHLNMAVTVKPIASPPLPGQHQDNDDSLLPFEEGDSYFPAQSALSHP</sequence>
<name>A0A162MBX3_9EURO</name>
<feature type="compositionally biased region" description="Low complexity" evidence="1">
    <location>
        <begin position="1"/>
        <end position="15"/>
    </location>
</feature>
<feature type="compositionally biased region" description="Acidic residues" evidence="1">
    <location>
        <begin position="123"/>
        <end position="147"/>
    </location>
</feature>
<comment type="caution">
    <text evidence="2">The sequence shown here is derived from an EMBL/GenBank/DDBJ whole genome shotgun (WGS) entry which is preliminary data.</text>
</comment>
<dbReference type="PANTHER" id="PTHR36826">
    <property type="entry name" value="PROTEIN ECM13"/>
    <property type="match status" value="1"/>
</dbReference>
<feature type="region of interest" description="Disordered" evidence="1">
    <location>
        <begin position="93"/>
        <end position="154"/>
    </location>
</feature>
<evidence type="ECO:0000313" key="3">
    <source>
        <dbReference type="Proteomes" id="UP000242877"/>
    </source>
</evidence>
<gene>
    <name evidence="2" type="ORF">AAP_00515</name>
</gene>
<dbReference type="VEuPathDB" id="FungiDB:AAP_00515"/>
<accession>A0A162MBX3</accession>
<feature type="region of interest" description="Disordered" evidence="1">
    <location>
        <begin position="176"/>
        <end position="342"/>
    </location>
</feature>
<feature type="region of interest" description="Disordered" evidence="1">
    <location>
        <begin position="1"/>
        <end position="22"/>
    </location>
</feature>